<dbReference type="Pfam" id="PF02826">
    <property type="entry name" value="2-Hacid_dh_C"/>
    <property type="match status" value="1"/>
</dbReference>
<gene>
    <name evidence="4" type="ORF">OQ252_09900</name>
</gene>
<sequence length="314" mass="34016">MGCLVIKNGGAAALPEWKALFARLMPGLEVREWNDPALDPAQVTYALVWKPDPGRLAKMVNLKAILSAAVGVDHITSDPDWPKHVPLIRMGGEEPALQMADYVLWAVLSILRDAATWRVGQQDKVWTRQAGPARMSSEMHVGVMGLGSLGGPVATRLVQAGFRVSGWARHAKTLEGVTCYTGTEGLNDFLQACDTLVCLLPETPETIGMVTYEKLARLRRPAGLINVARGALVVEADLQRALDDGTLHMAVLDVFDAEPLPAASPLWAHPRVLITPHAAAESSRPARAEYVASVIQALEQGRDVPLRYDPVKGY</sequence>
<accession>A0ABT3Q8Y9</accession>
<dbReference type="SUPFAM" id="SSF51735">
    <property type="entry name" value="NAD(P)-binding Rossmann-fold domains"/>
    <property type="match status" value="1"/>
</dbReference>
<dbReference type="EMBL" id="JAPIUX010000012">
    <property type="protein sequence ID" value="MCX2561706.1"/>
    <property type="molecule type" value="Genomic_DNA"/>
</dbReference>
<dbReference type="SUPFAM" id="SSF52283">
    <property type="entry name" value="Formate/glycerate dehydrogenase catalytic domain-like"/>
    <property type="match status" value="1"/>
</dbReference>
<evidence type="ECO:0000256" key="2">
    <source>
        <dbReference type="ARBA" id="ARBA00023027"/>
    </source>
</evidence>
<evidence type="ECO:0000256" key="1">
    <source>
        <dbReference type="ARBA" id="ARBA00023002"/>
    </source>
</evidence>
<evidence type="ECO:0000313" key="4">
    <source>
        <dbReference type="EMBL" id="MCX2561706.1"/>
    </source>
</evidence>
<dbReference type="Gene3D" id="3.40.50.720">
    <property type="entry name" value="NAD(P)-binding Rossmann-like Domain"/>
    <property type="match status" value="2"/>
</dbReference>
<comment type="caution">
    <text evidence="4">The sequence shown here is derived from an EMBL/GenBank/DDBJ whole genome shotgun (WGS) entry which is preliminary data.</text>
</comment>
<name>A0ABT3Q8Y9_9PROT</name>
<dbReference type="PANTHER" id="PTHR43333:SF1">
    <property type="entry name" value="D-ISOMER SPECIFIC 2-HYDROXYACID DEHYDROGENASE NAD-BINDING DOMAIN-CONTAINING PROTEIN"/>
    <property type="match status" value="1"/>
</dbReference>
<dbReference type="InterPro" id="IPR036291">
    <property type="entry name" value="NAD(P)-bd_dom_sf"/>
</dbReference>
<feature type="domain" description="D-isomer specific 2-hydroxyacid dehydrogenase NAD-binding" evidence="3">
    <location>
        <begin position="105"/>
        <end position="279"/>
    </location>
</feature>
<evidence type="ECO:0000259" key="3">
    <source>
        <dbReference type="Pfam" id="PF02826"/>
    </source>
</evidence>
<evidence type="ECO:0000313" key="5">
    <source>
        <dbReference type="Proteomes" id="UP001526446"/>
    </source>
</evidence>
<protein>
    <submittedName>
        <fullName evidence="4">Glyoxylate/hydroxypyruvate reductase A</fullName>
    </submittedName>
</protein>
<keyword evidence="1" id="KW-0560">Oxidoreductase</keyword>
<keyword evidence="2" id="KW-0520">NAD</keyword>
<dbReference type="RefSeq" id="WP_166122344.1">
    <property type="nucleotide sequence ID" value="NZ_JAPIUX010000012.1"/>
</dbReference>
<dbReference type="Proteomes" id="UP001526446">
    <property type="component" value="Unassembled WGS sequence"/>
</dbReference>
<proteinExistence type="predicted"/>
<dbReference type="InterPro" id="IPR006140">
    <property type="entry name" value="D-isomer_DH_NAD-bd"/>
</dbReference>
<dbReference type="CDD" id="cd12164">
    <property type="entry name" value="GDH_like_2"/>
    <property type="match status" value="1"/>
</dbReference>
<keyword evidence="5" id="KW-1185">Reference proteome</keyword>
<dbReference type="PANTHER" id="PTHR43333">
    <property type="entry name" value="2-HACID_DH_C DOMAIN-CONTAINING PROTEIN"/>
    <property type="match status" value="1"/>
</dbReference>
<reference evidence="4 5" key="1">
    <citation type="submission" date="2022-11" db="EMBL/GenBank/DDBJ databases">
        <title>Genome sequencing of Acetobacter type strain.</title>
        <authorList>
            <person name="Heo J."/>
            <person name="Lee D."/>
            <person name="Han B.-H."/>
            <person name="Hong S.-B."/>
            <person name="Kwon S.-W."/>
        </authorList>
    </citation>
    <scope>NUCLEOTIDE SEQUENCE [LARGE SCALE GENOMIC DNA]</scope>
    <source>
        <strain evidence="4 5">KACC 21251</strain>
    </source>
</reference>
<organism evidence="4 5">
    <name type="scientific">Acetobacter farinalis</name>
    <dbReference type="NCBI Taxonomy" id="1260984"/>
    <lineage>
        <taxon>Bacteria</taxon>
        <taxon>Pseudomonadati</taxon>
        <taxon>Pseudomonadota</taxon>
        <taxon>Alphaproteobacteria</taxon>
        <taxon>Acetobacterales</taxon>
        <taxon>Acetobacteraceae</taxon>
        <taxon>Acetobacter</taxon>
    </lineage>
</organism>